<accession>I4DAY6</accession>
<evidence type="ECO:0000256" key="1">
    <source>
        <dbReference type="ARBA" id="ARBA00022741"/>
    </source>
</evidence>
<reference evidence="3 4" key="1">
    <citation type="journal article" date="2012" name="J. Bacteriol.">
        <title>Complete genome sequences of Desulfosporosinus orientis DSM765T, Desulfosporosinus youngiae DSM17734T, Desulfosporosinus meridiei DSM13257T, and Desulfosporosinus acidiphilus DSM22704T.</title>
        <authorList>
            <person name="Pester M."/>
            <person name="Brambilla E."/>
            <person name="Alazard D."/>
            <person name="Rattei T."/>
            <person name="Weinmaier T."/>
            <person name="Han J."/>
            <person name="Lucas S."/>
            <person name="Lapidus A."/>
            <person name="Cheng J.F."/>
            <person name="Goodwin L."/>
            <person name="Pitluck S."/>
            <person name="Peters L."/>
            <person name="Ovchinnikova G."/>
            <person name="Teshima H."/>
            <person name="Detter J.C."/>
            <person name="Han C.S."/>
            <person name="Tapia R."/>
            <person name="Land M.L."/>
            <person name="Hauser L."/>
            <person name="Kyrpides N.C."/>
            <person name="Ivanova N.N."/>
            <person name="Pagani I."/>
            <person name="Huntmann M."/>
            <person name="Wei C.L."/>
            <person name="Davenport K.W."/>
            <person name="Daligault H."/>
            <person name="Chain P.S."/>
            <person name="Chen A."/>
            <person name="Mavromatis K."/>
            <person name="Markowitz V."/>
            <person name="Szeto E."/>
            <person name="Mikhailova N."/>
            <person name="Pati A."/>
            <person name="Wagner M."/>
            <person name="Woyke T."/>
            <person name="Ollivier B."/>
            <person name="Klenk H.P."/>
            <person name="Spring S."/>
            <person name="Loy A."/>
        </authorList>
    </citation>
    <scope>NUCLEOTIDE SEQUENCE [LARGE SCALE GENOMIC DNA]</scope>
    <source>
        <strain evidence="4">DSM 22704 / JCM 16185 / SJ4</strain>
    </source>
</reference>
<dbReference type="eggNOG" id="ENOG50340HW">
    <property type="taxonomic scope" value="Bacteria"/>
</dbReference>
<evidence type="ECO:0008006" key="5">
    <source>
        <dbReference type="Google" id="ProtNLM"/>
    </source>
</evidence>
<proteinExistence type="predicted"/>
<dbReference type="GO" id="GO:0016887">
    <property type="term" value="F:ATP hydrolysis activity"/>
    <property type="evidence" value="ECO:0007669"/>
    <property type="project" value="TreeGrafter"/>
</dbReference>
<keyword evidence="1" id="KW-0547">Nucleotide-binding</keyword>
<protein>
    <recommendedName>
        <fullName evidence="5">CobQ/CobB/MinD/ParA nucleotide binding domain-containing protein</fullName>
    </recommendedName>
</protein>
<dbReference type="Proteomes" id="UP000002892">
    <property type="component" value="Chromosome"/>
</dbReference>
<dbReference type="InterPro" id="IPR050625">
    <property type="entry name" value="ParA/MinD_ATPase"/>
</dbReference>
<dbReference type="RefSeq" id="WP_014828946.1">
    <property type="nucleotide sequence ID" value="NC_018068.1"/>
</dbReference>
<dbReference type="GO" id="GO:0005524">
    <property type="term" value="F:ATP binding"/>
    <property type="evidence" value="ECO:0007669"/>
    <property type="project" value="UniProtKB-KW"/>
</dbReference>
<evidence type="ECO:0000313" key="4">
    <source>
        <dbReference type="Proteomes" id="UP000002892"/>
    </source>
</evidence>
<dbReference type="GO" id="GO:0009898">
    <property type="term" value="C:cytoplasmic side of plasma membrane"/>
    <property type="evidence" value="ECO:0007669"/>
    <property type="project" value="TreeGrafter"/>
</dbReference>
<dbReference type="HOGENOM" id="CLU_705405_0_0_9"/>
<dbReference type="InterPro" id="IPR027417">
    <property type="entry name" value="P-loop_NTPase"/>
</dbReference>
<name>I4DAY6_DESAJ</name>
<organism evidence="3 4">
    <name type="scientific">Desulfosporosinus acidiphilus (strain DSM 22704 / JCM 16185 / SJ4)</name>
    <dbReference type="NCBI Taxonomy" id="646529"/>
    <lineage>
        <taxon>Bacteria</taxon>
        <taxon>Bacillati</taxon>
        <taxon>Bacillota</taxon>
        <taxon>Clostridia</taxon>
        <taxon>Eubacteriales</taxon>
        <taxon>Desulfitobacteriaceae</taxon>
        <taxon>Desulfosporosinus</taxon>
    </lineage>
</organism>
<evidence type="ECO:0000256" key="2">
    <source>
        <dbReference type="ARBA" id="ARBA00022840"/>
    </source>
</evidence>
<sequence length="391" mass="43301">MPENPYFVGLQLLLENQQIEDIISISRDTPFRVSGIVMEGHKPFVNALVTVTIADTPVNVTASSSGRFTAAFNNTRVKLPVGGPYSVAIECEGVQQKGQLQVTIVNCEAQQVLWSDERTKEDDNRYSETIRQRKSFFARLLGQGGPPLETVVATQQIITVWGTQGGVGTTSTSILLGRLIHEEGFRVLILEISPTGGSLLRFLGKSPSQAGLDTVVLRNSEEIYRLEERQIPIVTGLNVLPTSGSKVDVSGTWDEETGRKLFEWARRQAAFVIVDAGAYREPMLARLALQQANWIVALSRGTASGVDAAVRFDTWRMAVGWNKVIWCLSQSESSLKHQFTYETGLRVSAELMNRRKEYYALERGGSPQDGIRKDIYPLIKQLLAAPKAKVF</sequence>
<dbReference type="OrthoDB" id="1796869at2"/>
<dbReference type="STRING" id="646529.Desaci_4097"/>
<dbReference type="Gene3D" id="3.40.50.300">
    <property type="entry name" value="P-loop containing nucleotide triphosphate hydrolases"/>
    <property type="match status" value="1"/>
</dbReference>
<dbReference type="GO" id="GO:0051782">
    <property type="term" value="P:negative regulation of cell division"/>
    <property type="evidence" value="ECO:0007669"/>
    <property type="project" value="TreeGrafter"/>
</dbReference>
<dbReference type="EMBL" id="CP003639">
    <property type="protein sequence ID" value="AFM42960.1"/>
    <property type="molecule type" value="Genomic_DNA"/>
</dbReference>
<evidence type="ECO:0000313" key="3">
    <source>
        <dbReference type="EMBL" id="AFM42960.1"/>
    </source>
</evidence>
<dbReference type="SUPFAM" id="SSF52540">
    <property type="entry name" value="P-loop containing nucleoside triphosphate hydrolases"/>
    <property type="match status" value="1"/>
</dbReference>
<dbReference type="KEGG" id="dai:Desaci_4097"/>
<dbReference type="PANTHER" id="PTHR43384:SF6">
    <property type="entry name" value="SEPTUM SITE-DETERMINING PROTEIN MIND HOMOLOG, CHLOROPLASTIC"/>
    <property type="match status" value="1"/>
</dbReference>
<keyword evidence="4" id="KW-1185">Reference proteome</keyword>
<dbReference type="AlphaFoldDB" id="I4DAY6"/>
<dbReference type="PANTHER" id="PTHR43384">
    <property type="entry name" value="SEPTUM SITE-DETERMINING PROTEIN MIND HOMOLOG, CHLOROPLASTIC-RELATED"/>
    <property type="match status" value="1"/>
</dbReference>
<dbReference type="GO" id="GO:0005829">
    <property type="term" value="C:cytosol"/>
    <property type="evidence" value="ECO:0007669"/>
    <property type="project" value="TreeGrafter"/>
</dbReference>
<keyword evidence="2" id="KW-0067">ATP-binding</keyword>
<gene>
    <name evidence="3" type="ordered locus">Desaci_4097</name>
</gene>